<organism evidence="2 3">
    <name type="scientific">Staphylotrichum tortipilum</name>
    <dbReference type="NCBI Taxonomy" id="2831512"/>
    <lineage>
        <taxon>Eukaryota</taxon>
        <taxon>Fungi</taxon>
        <taxon>Dikarya</taxon>
        <taxon>Ascomycota</taxon>
        <taxon>Pezizomycotina</taxon>
        <taxon>Sordariomycetes</taxon>
        <taxon>Sordariomycetidae</taxon>
        <taxon>Sordariales</taxon>
        <taxon>Chaetomiaceae</taxon>
        <taxon>Staphylotrichum</taxon>
    </lineage>
</organism>
<reference evidence="2" key="1">
    <citation type="journal article" date="2023" name="Mol. Phylogenet. Evol.">
        <title>Genome-scale phylogeny and comparative genomics of the fungal order Sordariales.</title>
        <authorList>
            <person name="Hensen N."/>
            <person name="Bonometti L."/>
            <person name="Westerberg I."/>
            <person name="Brannstrom I.O."/>
            <person name="Guillou S."/>
            <person name="Cros-Aarteil S."/>
            <person name="Calhoun S."/>
            <person name="Haridas S."/>
            <person name="Kuo A."/>
            <person name="Mondo S."/>
            <person name="Pangilinan J."/>
            <person name="Riley R."/>
            <person name="LaButti K."/>
            <person name="Andreopoulos B."/>
            <person name="Lipzen A."/>
            <person name="Chen C."/>
            <person name="Yan M."/>
            <person name="Daum C."/>
            <person name="Ng V."/>
            <person name="Clum A."/>
            <person name="Steindorff A."/>
            <person name="Ohm R.A."/>
            <person name="Martin F."/>
            <person name="Silar P."/>
            <person name="Natvig D.O."/>
            <person name="Lalanne C."/>
            <person name="Gautier V."/>
            <person name="Ament-Velasquez S.L."/>
            <person name="Kruys A."/>
            <person name="Hutchinson M.I."/>
            <person name="Powell A.J."/>
            <person name="Barry K."/>
            <person name="Miller A.N."/>
            <person name="Grigoriev I.V."/>
            <person name="Debuchy R."/>
            <person name="Gladieux P."/>
            <person name="Hiltunen Thoren M."/>
            <person name="Johannesson H."/>
        </authorList>
    </citation>
    <scope>NUCLEOTIDE SEQUENCE</scope>
    <source>
        <strain evidence="2">CBS 103.79</strain>
    </source>
</reference>
<gene>
    <name evidence="2" type="ORF">C8A05DRAFT_13604</name>
</gene>
<feature type="domain" description="RNA ligase" evidence="1">
    <location>
        <begin position="159"/>
        <end position="344"/>
    </location>
</feature>
<keyword evidence="3" id="KW-1185">Reference proteome</keyword>
<reference evidence="2" key="2">
    <citation type="submission" date="2023-05" db="EMBL/GenBank/DDBJ databases">
        <authorList>
            <consortium name="Lawrence Berkeley National Laboratory"/>
            <person name="Steindorff A."/>
            <person name="Hensen N."/>
            <person name="Bonometti L."/>
            <person name="Westerberg I."/>
            <person name="Brannstrom I.O."/>
            <person name="Guillou S."/>
            <person name="Cros-Aarteil S."/>
            <person name="Calhoun S."/>
            <person name="Haridas S."/>
            <person name="Kuo A."/>
            <person name="Mondo S."/>
            <person name="Pangilinan J."/>
            <person name="Riley R."/>
            <person name="Labutti K."/>
            <person name="Andreopoulos B."/>
            <person name="Lipzen A."/>
            <person name="Chen C."/>
            <person name="Yanf M."/>
            <person name="Daum C."/>
            <person name="Ng V."/>
            <person name="Clum A."/>
            <person name="Ohm R."/>
            <person name="Martin F."/>
            <person name="Silar P."/>
            <person name="Natvig D."/>
            <person name="Lalanne C."/>
            <person name="Gautier V."/>
            <person name="Ament-Velasquez S.L."/>
            <person name="Kruys A."/>
            <person name="Hutchinson M.I."/>
            <person name="Powell A.J."/>
            <person name="Barry K."/>
            <person name="Miller A.N."/>
            <person name="Grigoriev I.V."/>
            <person name="Debuchy R."/>
            <person name="Gladieux P."/>
            <person name="Thoren M.H."/>
            <person name="Johannesson H."/>
        </authorList>
    </citation>
    <scope>NUCLEOTIDE SEQUENCE</scope>
    <source>
        <strain evidence="2">CBS 103.79</strain>
    </source>
</reference>
<proteinExistence type="predicted"/>
<dbReference type="Proteomes" id="UP001303889">
    <property type="component" value="Unassembled WGS sequence"/>
</dbReference>
<dbReference type="InterPro" id="IPR021122">
    <property type="entry name" value="RNA_ligase_dom_REL/Rnl2"/>
</dbReference>
<dbReference type="Pfam" id="PF21189">
    <property type="entry name" value="PHA02142"/>
    <property type="match status" value="1"/>
</dbReference>
<dbReference type="AlphaFoldDB" id="A0AAN6MPK4"/>
<keyword evidence="2" id="KW-0436">Ligase</keyword>
<dbReference type="Gene3D" id="3.30.470.30">
    <property type="entry name" value="DNA ligase/mRNA capping enzyme"/>
    <property type="match status" value="1"/>
</dbReference>
<dbReference type="EMBL" id="MU855394">
    <property type="protein sequence ID" value="KAK3904509.1"/>
    <property type="molecule type" value="Genomic_DNA"/>
</dbReference>
<comment type="caution">
    <text evidence="2">The sequence shown here is derived from an EMBL/GenBank/DDBJ whole genome shotgun (WGS) entry which is preliminary data.</text>
</comment>
<dbReference type="Pfam" id="PF09414">
    <property type="entry name" value="RNA_ligase"/>
    <property type="match status" value="1"/>
</dbReference>
<accession>A0AAN6MPK4</accession>
<name>A0AAN6MPK4_9PEZI</name>
<evidence type="ECO:0000313" key="2">
    <source>
        <dbReference type="EMBL" id="KAK3904509.1"/>
    </source>
</evidence>
<dbReference type="GO" id="GO:0016874">
    <property type="term" value="F:ligase activity"/>
    <property type="evidence" value="ECO:0007669"/>
    <property type="project" value="UniProtKB-KW"/>
</dbReference>
<evidence type="ECO:0000313" key="3">
    <source>
        <dbReference type="Proteomes" id="UP001303889"/>
    </source>
</evidence>
<dbReference type="SUPFAM" id="SSF56091">
    <property type="entry name" value="DNA ligase/mRNA capping enzyme, catalytic domain"/>
    <property type="match status" value="1"/>
</dbReference>
<protein>
    <submittedName>
        <fullName evidence="2">RNA ligase-domain-containing protein</fullName>
    </submittedName>
</protein>
<sequence length="356" mass="40656">MPELTTRPPASLTWPIQVGDLVVYFEIDSFLPKISRFWEFFTEPSETEVFRVKEGFRVRSIRHRKFLSQGLVFPLGDFPEINIPYEQRICSVGRTVATSELLSTSFAQLLGVEKWEFTDTAPNLPNLGRPPDFISMPGWHRIQDIERVIFARHNRKILWQITEKLDGVTMTVYKFAKDSHWATHVPALPADCPPSMQNEKSRYGVCGRLMDMIDREDNVYWQAARKSGILDKLRQVDMPNVAVQGELCGASIEGNTMKYPEGAHEFLAFSVWDIDRAGYLLPRDAAEWCEKHGIKYVPIVAYTTMGKFAHDVHDLLNKAEGQSKFGGVREGFVFKSVDGRMNFKVISNGWLTETGK</sequence>
<evidence type="ECO:0000259" key="1">
    <source>
        <dbReference type="Pfam" id="PF09414"/>
    </source>
</evidence>